<dbReference type="Proteomes" id="UP001054945">
    <property type="component" value="Unassembled WGS sequence"/>
</dbReference>
<comment type="caution">
    <text evidence="1">The sequence shown here is derived from an EMBL/GenBank/DDBJ whole genome shotgun (WGS) entry which is preliminary data.</text>
</comment>
<organism evidence="1 2">
    <name type="scientific">Caerostris extrusa</name>
    <name type="common">Bark spider</name>
    <name type="synonym">Caerostris bankana</name>
    <dbReference type="NCBI Taxonomy" id="172846"/>
    <lineage>
        <taxon>Eukaryota</taxon>
        <taxon>Metazoa</taxon>
        <taxon>Ecdysozoa</taxon>
        <taxon>Arthropoda</taxon>
        <taxon>Chelicerata</taxon>
        <taxon>Arachnida</taxon>
        <taxon>Araneae</taxon>
        <taxon>Araneomorphae</taxon>
        <taxon>Entelegynae</taxon>
        <taxon>Araneoidea</taxon>
        <taxon>Araneidae</taxon>
        <taxon>Caerostris</taxon>
    </lineage>
</organism>
<accession>A0AAV4UVF0</accession>
<name>A0AAV4UVF0_CAEEX</name>
<evidence type="ECO:0000313" key="1">
    <source>
        <dbReference type="EMBL" id="GIY61812.1"/>
    </source>
</evidence>
<dbReference type="EMBL" id="BPLR01013525">
    <property type="protein sequence ID" value="GIY61812.1"/>
    <property type="molecule type" value="Genomic_DNA"/>
</dbReference>
<dbReference type="AlphaFoldDB" id="A0AAV4UVF0"/>
<sequence length="97" mass="11178">MILTFLAPQLSHKNSASTIDFSLTKNIFYPYEMRSMPEHSTDNNPVKLRLNFSYSTTDDRYSILIDSTCVTILIGHLIKIQNSPSWSLTQRTRLIKP</sequence>
<reference evidence="1 2" key="1">
    <citation type="submission" date="2021-06" db="EMBL/GenBank/DDBJ databases">
        <title>Caerostris extrusa draft genome.</title>
        <authorList>
            <person name="Kono N."/>
            <person name="Arakawa K."/>
        </authorList>
    </citation>
    <scope>NUCLEOTIDE SEQUENCE [LARGE SCALE GENOMIC DNA]</scope>
</reference>
<gene>
    <name evidence="1" type="ORF">CEXT_559271</name>
</gene>
<protein>
    <submittedName>
        <fullName evidence="1">Uncharacterized protein</fullName>
    </submittedName>
</protein>
<proteinExistence type="predicted"/>
<keyword evidence="2" id="KW-1185">Reference proteome</keyword>
<evidence type="ECO:0000313" key="2">
    <source>
        <dbReference type="Proteomes" id="UP001054945"/>
    </source>
</evidence>